<evidence type="ECO:0000313" key="3">
    <source>
        <dbReference type="Proteomes" id="UP000252458"/>
    </source>
</evidence>
<dbReference type="Gene3D" id="4.10.430.30">
    <property type="match status" value="1"/>
</dbReference>
<dbReference type="RefSeq" id="WP_113046618.1">
    <property type="nucleotide sequence ID" value="NZ_QMFZ01000021.1"/>
</dbReference>
<dbReference type="EMBL" id="QMFZ01000021">
    <property type="protein sequence ID" value="RBB36996.1"/>
    <property type="molecule type" value="Genomic_DNA"/>
</dbReference>
<reference evidence="2 3" key="1">
    <citation type="submission" date="2018-06" db="EMBL/GenBank/DDBJ databases">
        <title>Draft genome sequence of Burkholderia reimsis strain BE51 isolated from a French agricultural soil.</title>
        <authorList>
            <person name="Esmaeel Q."/>
        </authorList>
    </citation>
    <scope>NUCLEOTIDE SEQUENCE [LARGE SCALE GENOMIC DNA]</scope>
    <source>
        <strain evidence="2 3">BE51</strain>
    </source>
</reference>
<protein>
    <recommendedName>
        <fullName evidence="1">DNA-binding protein H-NS-like C-terminal domain-containing protein</fullName>
    </recommendedName>
</protein>
<dbReference type="GO" id="GO:0003677">
    <property type="term" value="F:DNA binding"/>
    <property type="evidence" value="ECO:0007669"/>
    <property type="project" value="InterPro"/>
</dbReference>
<keyword evidence="3" id="KW-1185">Reference proteome</keyword>
<dbReference type="InterPro" id="IPR027444">
    <property type="entry name" value="H-NS_C_dom"/>
</dbReference>
<dbReference type="Proteomes" id="UP000252458">
    <property type="component" value="Unassembled WGS sequence"/>
</dbReference>
<organism evidence="2 3">
    <name type="scientific">Burkholderia reimsis</name>
    <dbReference type="NCBI Taxonomy" id="2234132"/>
    <lineage>
        <taxon>Bacteria</taxon>
        <taxon>Pseudomonadati</taxon>
        <taxon>Pseudomonadota</taxon>
        <taxon>Betaproteobacteria</taxon>
        <taxon>Burkholderiales</taxon>
        <taxon>Burkholderiaceae</taxon>
        <taxon>Burkholderia</taxon>
    </lineage>
</organism>
<proteinExistence type="predicted"/>
<feature type="domain" description="DNA-binding protein H-NS-like C-terminal" evidence="1">
    <location>
        <begin position="51"/>
        <end position="83"/>
    </location>
</feature>
<comment type="caution">
    <text evidence="2">The sequence shown here is derived from an EMBL/GenBank/DDBJ whole genome shotgun (WGS) entry which is preliminary data.</text>
</comment>
<gene>
    <name evidence="2" type="ORF">DPV79_23645</name>
</gene>
<sequence length="85" mass="9106">MDALALAVRHIDQRTNLHTEDDDVNALAEIASELVIAAAAGSAVSHSTSEAMYLDPEAGATWSGRGRATAWIKDAKNRDRFLIQG</sequence>
<accession>A0A365QRW6</accession>
<name>A0A365QRW6_9BURK</name>
<evidence type="ECO:0000313" key="2">
    <source>
        <dbReference type="EMBL" id="RBB36996.1"/>
    </source>
</evidence>
<evidence type="ECO:0000259" key="1">
    <source>
        <dbReference type="Pfam" id="PF00816"/>
    </source>
</evidence>
<dbReference type="SUPFAM" id="SSF81273">
    <property type="entry name" value="H-NS histone-like proteins"/>
    <property type="match status" value="1"/>
</dbReference>
<dbReference type="AlphaFoldDB" id="A0A365QRW6"/>
<dbReference type="Pfam" id="PF00816">
    <property type="entry name" value="Histone_HNS"/>
    <property type="match status" value="1"/>
</dbReference>